<dbReference type="AlphaFoldDB" id="D0R017"/>
<dbReference type="GeneID" id="8542269"/>
<proteinExistence type="predicted"/>
<gene>
    <name evidence="1" type="ORF">PlpuMp17</name>
</gene>
<geneLocation type="mitochondrion" evidence="1"/>
<evidence type="ECO:0000313" key="1">
    <source>
        <dbReference type="EMBL" id="ACR19354.1"/>
    </source>
</evidence>
<keyword evidence="1" id="KW-0496">Mitochondrion</keyword>
<accession>D0R017</accession>
<sequence length="102" mass="11915">MEPRRVQRMAPPRRRRVAFPQPCAFESDNLRIRRVPLPYHALRQKVCGTRRRACNQDQEYLLFNPSRVDSAFEFGNHLDLADSIYVRTFCATGLTSIVRGLH</sequence>
<organism evidence="1">
    <name type="scientific">Pleurozia purpurea</name>
    <dbReference type="NCBI Taxonomy" id="280637"/>
    <lineage>
        <taxon>Eukaryota</taxon>
        <taxon>Viridiplantae</taxon>
        <taxon>Streptophyta</taxon>
        <taxon>Embryophyta</taxon>
        <taxon>Marchantiophyta</taxon>
        <taxon>Jungermanniopsida</taxon>
        <taxon>Metzgeriidae</taxon>
        <taxon>Pleuroziales</taxon>
        <taxon>Pleuroziaceae</taxon>
        <taxon>Pleurozia</taxon>
    </lineage>
</organism>
<dbReference type="EMBL" id="FJ999996">
    <property type="protein sequence ID" value="ACR19354.1"/>
    <property type="molecule type" value="Genomic_DNA"/>
</dbReference>
<protein>
    <submittedName>
        <fullName evidence="1">Uncharacterized protein</fullName>
    </submittedName>
</protein>
<name>D0R017_9MARC</name>
<dbReference type="RefSeq" id="YP_003275970.1">
    <property type="nucleotide sequence ID" value="NC_013444.1"/>
</dbReference>
<reference evidence="1" key="1">
    <citation type="journal article" date="2009" name="Curr. Genet.">
        <title>The complete mitochondrial genome sequence of the liverwort Pleurozia purpurea reveals extremely conservative mitochondrial genome evolution in liverworts.</title>
        <authorList>
            <person name="Wang B."/>
            <person name="Xue J."/>
            <person name="Li L."/>
            <person name="Liu Y."/>
            <person name="Qiu Y.L."/>
        </authorList>
    </citation>
    <scope>NUCLEOTIDE SEQUENCE</scope>
</reference>